<evidence type="ECO:0000259" key="1">
    <source>
        <dbReference type="PROSITE" id="PS50995"/>
    </source>
</evidence>
<dbReference type="EMBL" id="SLWW01000008">
    <property type="protein sequence ID" value="TCO70774.1"/>
    <property type="molecule type" value="Genomic_DNA"/>
</dbReference>
<evidence type="ECO:0000313" key="2">
    <source>
        <dbReference type="EMBL" id="TCO70774.1"/>
    </source>
</evidence>
<proteinExistence type="predicted"/>
<dbReference type="Proteomes" id="UP000295142">
    <property type="component" value="Unassembled WGS sequence"/>
</dbReference>
<feature type="domain" description="HTH marR-type" evidence="1">
    <location>
        <begin position="12"/>
        <end position="141"/>
    </location>
</feature>
<dbReference type="Pfam" id="PF01047">
    <property type="entry name" value="MarR"/>
    <property type="match status" value="1"/>
</dbReference>
<accession>A0A4R2KCX7</accession>
<evidence type="ECO:0000313" key="3">
    <source>
        <dbReference type="Proteomes" id="UP000295142"/>
    </source>
</evidence>
<sequence length="141" mass="15305">MARTTDAPYVLDAQVGFLMRKATQRHLSIFAAHIPDLTPTQFATLAKLYERGPTTQNALGRATAMDAATIKGVVDRLRARGLVASAPDPADCRRVSVRATAEGRRAFEGHARAAHAITRETLAPLTPAEQEMFLRLLARLG</sequence>
<protein>
    <submittedName>
        <fullName evidence="2">DNA-binding MarR family transcriptional regulator</fullName>
    </submittedName>
</protein>
<dbReference type="SUPFAM" id="SSF46785">
    <property type="entry name" value="Winged helix' DNA-binding domain"/>
    <property type="match status" value="1"/>
</dbReference>
<dbReference type="PANTHER" id="PTHR33164">
    <property type="entry name" value="TRANSCRIPTIONAL REGULATOR, MARR FAMILY"/>
    <property type="match status" value="1"/>
</dbReference>
<dbReference type="PRINTS" id="PR00598">
    <property type="entry name" value="HTHMARR"/>
</dbReference>
<name>A0A4R2KCX7_9RHOB</name>
<dbReference type="SMART" id="SM00347">
    <property type="entry name" value="HTH_MARR"/>
    <property type="match status" value="1"/>
</dbReference>
<dbReference type="InterPro" id="IPR036390">
    <property type="entry name" value="WH_DNA-bd_sf"/>
</dbReference>
<dbReference type="GO" id="GO:0006950">
    <property type="term" value="P:response to stress"/>
    <property type="evidence" value="ECO:0007669"/>
    <property type="project" value="TreeGrafter"/>
</dbReference>
<organism evidence="2 3">
    <name type="scientific">Rhodovulum euryhalinum</name>
    <dbReference type="NCBI Taxonomy" id="35805"/>
    <lineage>
        <taxon>Bacteria</taxon>
        <taxon>Pseudomonadati</taxon>
        <taxon>Pseudomonadota</taxon>
        <taxon>Alphaproteobacteria</taxon>
        <taxon>Rhodobacterales</taxon>
        <taxon>Paracoccaceae</taxon>
        <taxon>Rhodovulum</taxon>
    </lineage>
</organism>
<dbReference type="InterPro" id="IPR039422">
    <property type="entry name" value="MarR/SlyA-like"/>
</dbReference>
<dbReference type="RefSeq" id="WP_132544656.1">
    <property type="nucleotide sequence ID" value="NZ_SLWW01000008.1"/>
</dbReference>
<gene>
    <name evidence="2" type="ORF">EV655_10815</name>
</gene>
<comment type="caution">
    <text evidence="2">The sequence shown here is derived from an EMBL/GenBank/DDBJ whole genome shotgun (WGS) entry which is preliminary data.</text>
</comment>
<keyword evidence="3" id="KW-1185">Reference proteome</keyword>
<dbReference type="GO" id="GO:0003700">
    <property type="term" value="F:DNA-binding transcription factor activity"/>
    <property type="evidence" value="ECO:0007669"/>
    <property type="project" value="InterPro"/>
</dbReference>
<keyword evidence="2" id="KW-0238">DNA-binding</keyword>
<dbReference type="Gene3D" id="1.10.10.10">
    <property type="entry name" value="Winged helix-like DNA-binding domain superfamily/Winged helix DNA-binding domain"/>
    <property type="match status" value="1"/>
</dbReference>
<dbReference type="InterPro" id="IPR000835">
    <property type="entry name" value="HTH_MarR-typ"/>
</dbReference>
<dbReference type="PANTHER" id="PTHR33164:SF95">
    <property type="entry name" value="TRANSCRIPTIONAL REGULATOR"/>
    <property type="match status" value="1"/>
</dbReference>
<dbReference type="AlphaFoldDB" id="A0A4R2KCX7"/>
<dbReference type="PROSITE" id="PS50995">
    <property type="entry name" value="HTH_MARR_2"/>
    <property type="match status" value="1"/>
</dbReference>
<dbReference type="GO" id="GO:0003677">
    <property type="term" value="F:DNA binding"/>
    <property type="evidence" value="ECO:0007669"/>
    <property type="project" value="UniProtKB-KW"/>
</dbReference>
<dbReference type="InterPro" id="IPR036388">
    <property type="entry name" value="WH-like_DNA-bd_sf"/>
</dbReference>
<reference evidence="2 3" key="1">
    <citation type="submission" date="2019-03" db="EMBL/GenBank/DDBJ databases">
        <title>Genomic Encyclopedia of Type Strains, Phase IV (KMG-IV): sequencing the most valuable type-strain genomes for metagenomic binning, comparative biology and taxonomic classification.</title>
        <authorList>
            <person name="Goeker M."/>
        </authorList>
    </citation>
    <scope>NUCLEOTIDE SEQUENCE [LARGE SCALE GENOMIC DNA]</scope>
    <source>
        <strain evidence="2 3">DSM 4868</strain>
    </source>
</reference>
<dbReference type="OrthoDB" id="9814496at2"/>